<evidence type="ECO:0000256" key="5">
    <source>
        <dbReference type="ARBA" id="ARBA00023320"/>
    </source>
</evidence>
<evidence type="ECO:0008006" key="9">
    <source>
        <dbReference type="Google" id="ProtNLM"/>
    </source>
</evidence>
<reference evidence="7" key="2">
    <citation type="submission" date="2020-05" db="UniProtKB">
        <authorList>
            <consortium name="EnsemblMetazoa"/>
        </authorList>
    </citation>
    <scope>IDENTIFICATION</scope>
    <source>
        <strain evidence="7">WRAIR2</strain>
    </source>
</reference>
<keyword evidence="6" id="KW-0732">Signal</keyword>
<feature type="signal peptide" evidence="6">
    <location>
        <begin position="1"/>
        <end position="25"/>
    </location>
</feature>
<dbReference type="Pfam" id="PF08257">
    <property type="entry name" value="Sulfakinin"/>
    <property type="match status" value="2"/>
</dbReference>
<dbReference type="Proteomes" id="UP000075884">
    <property type="component" value="Unassembled WGS sequence"/>
</dbReference>
<dbReference type="InterPro" id="IPR013152">
    <property type="entry name" value="Gastrin/cholecystokinin_CS"/>
</dbReference>
<feature type="chain" id="PRO_5008130542" description="Sulfakinin neuropeptide" evidence="6">
    <location>
        <begin position="26"/>
        <end position="193"/>
    </location>
</feature>
<comment type="subcellular location">
    <subcellularLocation>
        <location evidence="1">Secreted</location>
    </subcellularLocation>
</comment>
<evidence type="ECO:0000256" key="3">
    <source>
        <dbReference type="ARBA" id="ARBA00022525"/>
    </source>
</evidence>
<dbReference type="PROSITE" id="PS00259">
    <property type="entry name" value="GASTRIN"/>
    <property type="match status" value="1"/>
</dbReference>
<name>A0A182NZB9_9DIPT</name>
<organism evidence="7 8">
    <name type="scientific">Anopheles dirus</name>
    <dbReference type="NCBI Taxonomy" id="7168"/>
    <lineage>
        <taxon>Eukaryota</taxon>
        <taxon>Metazoa</taxon>
        <taxon>Ecdysozoa</taxon>
        <taxon>Arthropoda</taxon>
        <taxon>Hexapoda</taxon>
        <taxon>Insecta</taxon>
        <taxon>Pterygota</taxon>
        <taxon>Neoptera</taxon>
        <taxon>Endopterygota</taxon>
        <taxon>Diptera</taxon>
        <taxon>Nematocera</taxon>
        <taxon>Culicoidea</taxon>
        <taxon>Culicidae</taxon>
        <taxon>Anophelinae</taxon>
        <taxon>Anopheles</taxon>
    </lineage>
</organism>
<dbReference type="GO" id="GO:0005576">
    <property type="term" value="C:extracellular region"/>
    <property type="evidence" value="ECO:0007669"/>
    <property type="project" value="UniProtKB-SubCell"/>
</dbReference>
<protein>
    <recommendedName>
        <fullName evidence="9">Sulfakinin neuropeptide</fullName>
    </recommendedName>
</protein>
<accession>A0A182NZB9</accession>
<evidence type="ECO:0000256" key="6">
    <source>
        <dbReference type="SAM" id="SignalP"/>
    </source>
</evidence>
<dbReference type="GO" id="GO:0007218">
    <property type="term" value="P:neuropeptide signaling pathway"/>
    <property type="evidence" value="ECO:0007669"/>
    <property type="project" value="UniProtKB-KW"/>
</dbReference>
<evidence type="ECO:0000256" key="1">
    <source>
        <dbReference type="ARBA" id="ARBA00004613"/>
    </source>
</evidence>
<keyword evidence="4" id="KW-0027">Amidation</keyword>
<keyword evidence="5" id="KW-0527">Neuropeptide</keyword>
<sequence>MAKVTLAFLISIVAYLAYYTLVSEAQPIGSLVLASSGPGNLASGSATGDDTGDNRRLENIHHAWLKDVQAAYQARTRNRQKYGQNYLAGTNAYQAYRRTVPMGSLPLNQPDSVPEIPSAPSGDKLKADQIHFNFAGYFNDGERSMLRDGDDDDEDDDAVGLVKRFDDYGHMRFGKRGGEGEQFDDYGHMRFGR</sequence>
<dbReference type="EnsemblMetazoa" id="ADIR015619-RA">
    <property type="protein sequence ID" value="ADIR015619-PA"/>
    <property type="gene ID" value="ADIR015619"/>
</dbReference>
<evidence type="ECO:0000256" key="2">
    <source>
        <dbReference type="ARBA" id="ARBA00006273"/>
    </source>
</evidence>
<dbReference type="AlphaFoldDB" id="A0A182NZB9"/>
<proteinExistence type="inferred from homology"/>
<dbReference type="VEuPathDB" id="VectorBase:ADIR015619"/>
<keyword evidence="3" id="KW-0964">Secreted</keyword>
<reference evidence="8" key="1">
    <citation type="submission" date="2013-03" db="EMBL/GenBank/DDBJ databases">
        <title>The Genome Sequence of Anopheles dirus WRAIR2.</title>
        <authorList>
            <consortium name="The Broad Institute Genomics Platform"/>
            <person name="Neafsey D.E."/>
            <person name="Walton C."/>
            <person name="Walker B."/>
            <person name="Young S.K."/>
            <person name="Zeng Q."/>
            <person name="Gargeya S."/>
            <person name="Fitzgerald M."/>
            <person name="Haas B."/>
            <person name="Abouelleil A."/>
            <person name="Allen A.W."/>
            <person name="Alvarado L."/>
            <person name="Arachchi H.M."/>
            <person name="Berlin A.M."/>
            <person name="Chapman S.B."/>
            <person name="Gainer-Dewar J."/>
            <person name="Goldberg J."/>
            <person name="Griggs A."/>
            <person name="Gujja S."/>
            <person name="Hansen M."/>
            <person name="Howarth C."/>
            <person name="Imamovic A."/>
            <person name="Ireland A."/>
            <person name="Larimer J."/>
            <person name="McCowan C."/>
            <person name="Murphy C."/>
            <person name="Pearson M."/>
            <person name="Poon T.W."/>
            <person name="Priest M."/>
            <person name="Roberts A."/>
            <person name="Saif S."/>
            <person name="Shea T."/>
            <person name="Sisk P."/>
            <person name="Sykes S."/>
            <person name="Wortman J."/>
            <person name="Nusbaum C."/>
            <person name="Birren B."/>
        </authorList>
    </citation>
    <scope>NUCLEOTIDE SEQUENCE [LARGE SCALE GENOMIC DNA]</scope>
    <source>
        <strain evidence="8">WRAIR2</strain>
    </source>
</reference>
<evidence type="ECO:0000256" key="4">
    <source>
        <dbReference type="ARBA" id="ARBA00022815"/>
    </source>
</evidence>
<evidence type="ECO:0000313" key="8">
    <source>
        <dbReference type="Proteomes" id="UP000075884"/>
    </source>
</evidence>
<evidence type="ECO:0000313" key="7">
    <source>
        <dbReference type="EnsemblMetazoa" id="ADIR015619-PA"/>
    </source>
</evidence>
<keyword evidence="8" id="KW-1185">Reference proteome</keyword>
<dbReference type="InterPro" id="IPR013259">
    <property type="entry name" value="Sulfakinin"/>
</dbReference>
<comment type="similarity">
    <text evidence="2">Belongs to the gastrin/cholecystokinin family.</text>
</comment>